<dbReference type="InterPro" id="IPR006015">
    <property type="entry name" value="Universal_stress_UspA"/>
</dbReference>
<gene>
    <name evidence="3" type="ORF">SAMN05192542_106271</name>
</gene>
<dbReference type="Proteomes" id="UP000199120">
    <property type="component" value="Unassembled WGS sequence"/>
</dbReference>
<evidence type="ECO:0000259" key="2">
    <source>
        <dbReference type="Pfam" id="PF00582"/>
    </source>
</evidence>
<dbReference type="RefSeq" id="WP_090550999.1">
    <property type="nucleotide sequence ID" value="NZ_FNSR01000002.1"/>
</dbReference>
<dbReference type="InterPro" id="IPR006016">
    <property type="entry name" value="UspA"/>
</dbReference>
<organism evidence="3 4">
    <name type="scientific">Paraburkholderia caballeronis</name>
    <dbReference type="NCBI Taxonomy" id="416943"/>
    <lineage>
        <taxon>Bacteria</taxon>
        <taxon>Pseudomonadati</taxon>
        <taxon>Pseudomonadota</taxon>
        <taxon>Betaproteobacteria</taxon>
        <taxon>Burkholderiales</taxon>
        <taxon>Burkholderiaceae</taxon>
        <taxon>Paraburkholderia</taxon>
    </lineage>
</organism>
<feature type="domain" description="UspA" evidence="2">
    <location>
        <begin position="154"/>
        <end position="277"/>
    </location>
</feature>
<evidence type="ECO:0000313" key="3">
    <source>
        <dbReference type="EMBL" id="SEL31857.1"/>
    </source>
</evidence>
<dbReference type="OrthoDB" id="9804721at2"/>
<dbReference type="SUPFAM" id="SSF52402">
    <property type="entry name" value="Adenine nucleotide alpha hydrolases-like"/>
    <property type="match status" value="2"/>
</dbReference>
<reference evidence="4" key="1">
    <citation type="submission" date="2016-10" db="EMBL/GenBank/DDBJ databases">
        <authorList>
            <person name="Varghese N."/>
            <person name="Submissions S."/>
        </authorList>
    </citation>
    <scope>NUCLEOTIDE SEQUENCE [LARGE SCALE GENOMIC DNA]</scope>
    <source>
        <strain evidence="4">LMG 26416</strain>
    </source>
</reference>
<proteinExistence type="inferred from homology"/>
<dbReference type="EMBL" id="FOAJ01000006">
    <property type="protein sequence ID" value="SEL31857.1"/>
    <property type="molecule type" value="Genomic_DNA"/>
</dbReference>
<evidence type="ECO:0000256" key="1">
    <source>
        <dbReference type="ARBA" id="ARBA00008791"/>
    </source>
</evidence>
<dbReference type="PANTHER" id="PTHR46268:SF15">
    <property type="entry name" value="UNIVERSAL STRESS PROTEIN HP_0031"/>
    <property type="match status" value="1"/>
</dbReference>
<dbReference type="AlphaFoldDB" id="A0A1H7P9W1"/>
<protein>
    <submittedName>
        <fullName evidence="3">Nucleotide-binding universal stress protein, UspA family</fullName>
    </submittedName>
</protein>
<accession>A0A1H7P9W1</accession>
<dbReference type="PRINTS" id="PR01438">
    <property type="entry name" value="UNVRSLSTRESS"/>
</dbReference>
<dbReference type="STRING" id="416943.SAMN05445871_5403"/>
<feature type="domain" description="UspA" evidence="2">
    <location>
        <begin position="3"/>
        <end position="144"/>
    </location>
</feature>
<comment type="similarity">
    <text evidence="1">Belongs to the universal stress protein A family.</text>
</comment>
<evidence type="ECO:0000313" key="4">
    <source>
        <dbReference type="Proteomes" id="UP000199120"/>
    </source>
</evidence>
<dbReference type="PANTHER" id="PTHR46268">
    <property type="entry name" value="STRESS RESPONSE PROTEIN NHAX"/>
    <property type="match status" value="1"/>
</dbReference>
<dbReference type="CDD" id="cd00293">
    <property type="entry name" value="USP-like"/>
    <property type="match status" value="1"/>
</dbReference>
<keyword evidence="4" id="KW-1185">Reference proteome</keyword>
<dbReference type="Gene3D" id="3.40.50.12370">
    <property type="match status" value="1"/>
</dbReference>
<sequence>MSYKTLLVHLDASARSRVRLSIALRLARTFGSHLDGLFATFSPDPRGFYVMAGTADYFEQHRQLHDEHRDAIERLFRAELAQSQVPGNWRDASDDPVEHVVQHARAADLVIVGQSDPGDPEAYVAERFPETVVMSAGTPVLVVPNEGEFATVGERVLIGWNGSRESARALHDAMPLLARAARVTIAGVSGAVEAPHAAMSCDDVAAALARHRVTNLDLVEFGRNLDETAGDALLSYATRGGYDLIVTGAYGHTRWQEMVLGGATQTMFDLMTVPVLMSH</sequence>
<name>A0A1H7P9W1_9BURK</name>
<dbReference type="Pfam" id="PF00582">
    <property type="entry name" value="Usp"/>
    <property type="match status" value="2"/>
</dbReference>